<dbReference type="SFLD" id="SFLDG01060">
    <property type="entry name" value="BATS_domain_containing"/>
    <property type="match status" value="1"/>
</dbReference>
<dbReference type="Gene3D" id="3.20.20.70">
    <property type="entry name" value="Aldolase class I"/>
    <property type="match status" value="1"/>
</dbReference>
<dbReference type="GO" id="GO:0036355">
    <property type="term" value="F:2-iminoacetate synthase activity"/>
    <property type="evidence" value="ECO:0007669"/>
    <property type="project" value="UniProtKB-EC"/>
</dbReference>
<dbReference type="PROSITE" id="PS51918">
    <property type="entry name" value="RADICAL_SAM"/>
    <property type="match status" value="1"/>
</dbReference>
<feature type="domain" description="Radical SAM core" evidence="7">
    <location>
        <begin position="68"/>
        <end position="305"/>
    </location>
</feature>
<dbReference type="EMBL" id="WEIO01000002">
    <property type="protein sequence ID" value="KAB7708231.1"/>
    <property type="molecule type" value="Genomic_DNA"/>
</dbReference>
<dbReference type="RefSeq" id="WP_152150216.1">
    <property type="nucleotide sequence ID" value="NZ_WEIO01000002.1"/>
</dbReference>
<proteinExistence type="predicted"/>
<dbReference type="Pfam" id="PF04055">
    <property type="entry name" value="Radical_SAM"/>
    <property type="match status" value="1"/>
</dbReference>
<comment type="caution">
    <text evidence="8">The sequence shown here is derived from an EMBL/GenBank/DDBJ whole genome shotgun (WGS) entry which is preliminary data.</text>
</comment>
<keyword evidence="3" id="KW-0949">S-adenosyl-L-methionine</keyword>
<dbReference type="InterPro" id="IPR012726">
    <property type="entry name" value="ThiH"/>
</dbReference>
<evidence type="ECO:0000313" key="8">
    <source>
        <dbReference type="EMBL" id="KAB7708231.1"/>
    </source>
</evidence>
<dbReference type="SMART" id="SM00876">
    <property type="entry name" value="BATS"/>
    <property type="match status" value="1"/>
</dbReference>
<protein>
    <submittedName>
        <fullName evidence="8">2-iminoacetate synthase ThiH</fullName>
        <ecNumber evidence="8">4.1.99.19</ecNumber>
    </submittedName>
</protein>
<name>A0A6I1FIH3_9BACI</name>
<keyword evidence="4" id="KW-0479">Metal-binding</keyword>
<keyword evidence="2" id="KW-0004">4Fe-4S</keyword>
<sequence>MSFYDTYLKIKNEPYEEIFASFTVKDVDRALLKTSLDEKDLLALLSPAAGERLEEMAQKAHRLTLQNFGKVIVLFAPLYLTDYCVNKCTYCSFSFDNDFPRRKLNPLEIDQEAKALKDMGIQHVILLTGESKIHSSVEYLAESANILKKHAASISIEVQPLETEEYAQLVAAGVDGLTVFHEVYNEEIYKELHVKGPKRNYRYRLDAPERGCKAGMRSVNIGALLGLDDWRKEVFFTALHAEYLQKKYIETDIAVSFPRIRPNLGGFSPRFDVNNKELVQAMLAFRLFMPRAGITLSTREEAEFRDHLIKLGVTKMSAASSTVVGGYANKKEDNSQFEISDTRTVDEVKNRLKQLGYQPISKDWDILADLEGENVFSNARNHNRETRAGASV</sequence>
<dbReference type="GO" id="GO:0005506">
    <property type="term" value="F:iron ion binding"/>
    <property type="evidence" value="ECO:0007669"/>
    <property type="project" value="InterPro"/>
</dbReference>
<keyword evidence="5" id="KW-0408">Iron</keyword>
<evidence type="ECO:0000256" key="5">
    <source>
        <dbReference type="ARBA" id="ARBA00023004"/>
    </source>
</evidence>
<dbReference type="SUPFAM" id="SSF102114">
    <property type="entry name" value="Radical SAM enzymes"/>
    <property type="match status" value="1"/>
</dbReference>
<dbReference type="InterPro" id="IPR013785">
    <property type="entry name" value="Aldolase_TIM"/>
</dbReference>
<comment type="cofactor">
    <cofactor evidence="1">
        <name>[4Fe-4S] cluster</name>
        <dbReference type="ChEBI" id="CHEBI:49883"/>
    </cofactor>
</comment>
<evidence type="ECO:0000256" key="4">
    <source>
        <dbReference type="ARBA" id="ARBA00022723"/>
    </source>
</evidence>
<organism evidence="8 9">
    <name type="scientific">Bacillus aerolatus</name>
    <dbReference type="NCBI Taxonomy" id="2653354"/>
    <lineage>
        <taxon>Bacteria</taxon>
        <taxon>Bacillati</taxon>
        <taxon>Bacillota</taxon>
        <taxon>Bacilli</taxon>
        <taxon>Bacillales</taxon>
        <taxon>Bacillaceae</taxon>
        <taxon>Bacillus</taxon>
    </lineage>
</organism>
<dbReference type="SFLD" id="SFLDG01081">
    <property type="entry name" value="cleavage_of_the_Ca-Cb_bond_in"/>
    <property type="match status" value="1"/>
</dbReference>
<gene>
    <name evidence="8" type="primary">thiH</name>
    <name evidence="8" type="ORF">F9802_05905</name>
</gene>
<dbReference type="CDD" id="cd01335">
    <property type="entry name" value="Radical_SAM"/>
    <property type="match status" value="1"/>
</dbReference>
<evidence type="ECO:0000256" key="6">
    <source>
        <dbReference type="ARBA" id="ARBA00023014"/>
    </source>
</evidence>
<dbReference type="Proteomes" id="UP000429595">
    <property type="component" value="Unassembled WGS sequence"/>
</dbReference>
<dbReference type="EC" id="4.1.99.19" evidence="8"/>
<keyword evidence="9" id="KW-1185">Reference proteome</keyword>
<dbReference type="NCBIfam" id="TIGR02351">
    <property type="entry name" value="thiH"/>
    <property type="match status" value="1"/>
</dbReference>
<dbReference type="InterPro" id="IPR058240">
    <property type="entry name" value="rSAM_sf"/>
</dbReference>
<evidence type="ECO:0000256" key="1">
    <source>
        <dbReference type="ARBA" id="ARBA00001966"/>
    </source>
</evidence>
<dbReference type="InterPro" id="IPR007197">
    <property type="entry name" value="rSAM"/>
</dbReference>
<dbReference type="PANTHER" id="PTHR43583">
    <property type="entry name" value="2-IMINOACETATE SYNTHASE"/>
    <property type="match status" value="1"/>
</dbReference>
<dbReference type="SFLD" id="SFLDS00029">
    <property type="entry name" value="Radical_SAM"/>
    <property type="match status" value="1"/>
</dbReference>
<dbReference type="AlphaFoldDB" id="A0A6I1FIH3"/>
<dbReference type="SFLD" id="SFLDF00301">
    <property type="entry name" value="2-iminoacetate_synthase_(ThiH)"/>
    <property type="match status" value="1"/>
</dbReference>
<dbReference type="PANTHER" id="PTHR43583:SF1">
    <property type="entry name" value="2-IMINOACETATE SYNTHASE"/>
    <property type="match status" value="1"/>
</dbReference>
<accession>A0A6I1FIH3</accession>
<reference evidence="8 9" key="1">
    <citation type="submission" date="2019-10" db="EMBL/GenBank/DDBJ databases">
        <title>Bacillus aerolatum sp. nov., isolated from bioaerosol of sport playgrounds.</title>
        <authorList>
            <person name="Chen P."/>
            <person name="Zhang G."/>
        </authorList>
    </citation>
    <scope>NUCLEOTIDE SEQUENCE [LARGE SCALE GENOMIC DNA]</scope>
    <source>
        <strain evidence="8 9">CX253</strain>
    </source>
</reference>
<dbReference type="Pfam" id="PF06968">
    <property type="entry name" value="BATS"/>
    <property type="match status" value="1"/>
</dbReference>
<keyword evidence="8" id="KW-0456">Lyase</keyword>
<evidence type="ECO:0000259" key="7">
    <source>
        <dbReference type="PROSITE" id="PS51918"/>
    </source>
</evidence>
<dbReference type="GO" id="GO:0051539">
    <property type="term" value="F:4 iron, 4 sulfur cluster binding"/>
    <property type="evidence" value="ECO:0007669"/>
    <property type="project" value="UniProtKB-KW"/>
</dbReference>
<evidence type="ECO:0000313" key="9">
    <source>
        <dbReference type="Proteomes" id="UP000429595"/>
    </source>
</evidence>
<keyword evidence="6" id="KW-0411">Iron-sulfur</keyword>
<evidence type="ECO:0000256" key="3">
    <source>
        <dbReference type="ARBA" id="ARBA00022691"/>
    </source>
</evidence>
<evidence type="ECO:0000256" key="2">
    <source>
        <dbReference type="ARBA" id="ARBA00022485"/>
    </source>
</evidence>
<dbReference type="InterPro" id="IPR010722">
    <property type="entry name" value="BATS_dom"/>
</dbReference>
<dbReference type="InterPro" id="IPR034428">
    <property type="entry name" value="ThiH/NoCL/HydG-like"/>
</dbReference>